<evidence type="ECO:0000313" key="1">
    <source>
        <dbReference type="EMBL" id="MPN33944.1"/>
    </source>
</evidence>
<sequence>MQEVAVVQGLQAEVFELMVALGVECGSQTGDVVFSQARVEQAGLDAAVDGLREVAGITSLRVCHLGLRGLAAQHFHPDCCQQQAGGHKTVVGLALDQCAGGQHQ</sequence>
<organism evidence="1">
    <name type="scientific">bioreactor metagenome</name>
    <dbReference type="NCBI Taxonomy" id="1076179"/>
    <lineage>
        <taxon>unclassified sequences</taxon>
        <taxon>metagenomes</taxon>
        <taxon>ecological metagenomes</taxon>
    </lineage>
</organism>
<comment type="caution">
    <text evidence="1">The sequence shown here is derived from an EMBL/GenBank/DDBJ whole genome shotgun (WGS) entry which is preliminary data.</text>
</comment>
<reference evidence="1" key="1">
    <citation type="submission" date="2019-08" db="EMBL/GenBank/DDBJ databases">
        <authorList>
            <person name="Kucharzyk K."/>
            <person name="Murdoch R.W."/>
            <person name="Higgins S."/>
            <person name="Loffler F."/>
        </authorList>
    </citation>
    <scope>NUCLEOTIDE SEQUENCE</scope>
</reference>
<dbReference type="AlphaFoldDB" id="A0A645HCX2"/>
<accession>A0A645HCX2</accession>
<gene>
    <name evidence="1" type="ORF">SDC9_181436</name>
</gene>
<name>A0A645HCX2_9ZZZZ</name>
<proteinExistence type="predicted"/>
<protein>
    <submittedName>
        <fullName evidence="1">Uncharacterized protein</fullName>
    </submittedName>
</protein>
<dbReference type="EMBL" id="VSSQ01086716">
    <property type="protein sequence ID" value="MPN33944.1"/>
    <property type="molecule type" value="Genomic_DNA"/>
</dbReference>